<comment type="cofactor">
    <cofactor evidence="1">
        <name>Mg(2+)</name>
        <dbReference type="ChEBI" id="CHEBI:18420"/>
    </cofactor>
</comment>
<proteinExistence type="predicted"/>
<organism evidence="6 7">
    <name type="scientific">Bordetella genomosp. 11</name>
    <dbReference type="NCBI Taxonomy" id="1416808"/>
    <lineage>
        <taxon>Bacteria</taxon>
        <taxon>Pseudomonadati</taxon>
        <taxon>Pseudomonadota</taxon>
        <taxon>Betaproteobacteria</taxon>
        <taxon>Burkholderiales</taxon>
        <taxon>Alcaligenaceae</taxon>
        <taxon>Bordetella</taxon>
    </lineage>
</organism>
<evidence type="ECO:0000256" key="1">
    <source>
        <dbReference type="ARBA" id="ARBA00001946"/>
    </source>
</evidence>
<keyword evidence="7" id="KW-1185">Reference proteome</keyword>
<evidence type="ECO:0000256" key="5">
    <source>
        <dbReference type="ARBA" id="ARBA00023277"/>
    </source>
</evidence>
<evidence type="ECO:0000256" key="4">
    <source>
        <dbReference type="ARBA" id="ARBA00022842"/>
    </source>
</evidence>
<dbReference type="GO" id="GO:0005975">
    <property type="term" value="P:carbohydrate metabolic process"/>
    <property type="evidence" value="ECO:0007669"/>
    <property type="project" value="InterPro"/>
</dbReference>
<comment type="caution">
    <text evidence="6">The sequence shown here is derived from an EMBL/GenBank/DDBJ whole genome shotgun (WGS) entry which is preliminary data.</text>
</comment>
<dbReference type="EMBL" id="NEVS01000004">
    <property type="protein sequence ID" value="OZI63563.1"/>
    <property type="molecule type" value="Genomic_DNA"/>
</dbReference>
<dbReference type="InterPro" id="IPR006879">
    <property type="entry name" value="YdjC-like"/>
</dbReference>
<keyword evidence="5" id="KW-0119">Carbohydrate metabolism</keyword>
<name>A0A261URM8_9BORD</name>
<dbReference type="Pfam" id="PF04794">
    <property type="entry name" value="YdjC"/>
    <property type="match status" value="1"/>
</dbReference>
<dbReference type="PANTHER" id="PTHR31609:SF1">
    <property type="entry name" value="CARBOHYDRATE DEACETYLASE"/>
    <property type="match status" value="1"/>
</dbReference>
<dbReference type="AlphaFoldDB" id="A0A261URM8"/>
<evidence type="ECO:0000313" key="7">
    <source>
        <dbReference type="Proteomes" id="UP000215767"/>
    </source>
</evidence>
<keyword evidence="2" id="KW-0479">Metal-binding</keyword>
<dbReference type="GO" id="GO:0019213">
    <property type="term" value="F:deacetylase activity"/>
    <property type="evidence" value="ECO:0007669"/>
    <property type="project" value="TreeGrafter"/>
</dbReference>
<sequence length="278" mass="30343">MSEGPAHAYADVRRIVVCADDFGMNAAINEGVIGLARAGRISAVGCLSQAPAFRLDAPRLRELDIDVGLHLNFTEALGESGLYMPLSRLIPFAYAHMLDGGRVMRQIERQLDAFEAAMGRAPDFIDGHQHVHQLPQIRQALFAVLARRYPGRGPWLRYTAPGCLDGVPRPLRRKARIIAALGAAAFARAAAQAGRRTNRRFLGVYDFQGGAQAYDTLLMLWLRNSCDGDLLMCHPAMPAGGRQGMDAQRGAEYQVLSKPGLGGWMSSIGLRVVRYADD</sequence>
<dbReference type="Gene3D" id="3.20.20.370">
    <property type="entry name" value="Glycoside hydrolase/deacetylase"/>
    <property type="match status" value="1"/>
</dbReference>
<evidence type="ECO:0000256" key="3">
    <source>
        <dbReference type="ARBA" id="ARBA00022801"/>
    </source>
</evidence>
<dbReference type="InterPro" id="IPR011330">
    <property type="entry name" value="Glyco_hydro/deAcase_b/a-brl"/>
</dbReference>
<dbReference type="SUPFAM" id="SSF88713">
    <property type="entry name" value="Glycoside hydrolase/deacetylase"/>
    <property type="match status" value="1"/>
</dbReference>
<evidence type="ECO:0000313" key="6">
    <source>
        <dbReference type="EMBL" id="OZI63563.1"/>
    </source>
</evidence>
<dbReference type="Proteomes" id="UP000215767">
    <property type="component" value="Unassembled WGS sequence"/>
</dbReference>
<keyword evidence="4" id="KW-0460">Magnesium</keyword>
<keyword evidence="3" id="KW-0378">Hydrolase</keyword>
<dbReference type="GO" id="GO:0016787">
    <property type="term" value="F:hydrolase activity"/>
    <property type="evidence" value="ECO:0007669"/>
    <property type="project" value="UniProtKB-KW"/>
</dbReference>
<gene>
    <name evidence="6" type="ORF">CAL28_24560</name>
</gene>
<evidence type="ECO:0000256" key="2">
    <source>
        <dbReference type="ARBA" id="ARBA00022723"/>
    </source>
</evidence>
<dbReference type="GO" id="GO:0046872">
    <property type="term" value="F:metal ion binding"/>
    <property type="evidence" value="ECO:0007669"/>
    <property type="project" value="UniProtKB-KW"/>
</dbReference>
<dbReference type="PANTHER" id="PTHR31609">
    <property type="entry name" value="YDJC DEACETYLASE FAMILY MEMBER"/>
    <property type="match status" value="1"/>
</dbReference>
<dbReference type="CDD" id="cd10807">
    <property type="entry name" value="YdjC_like_3"/>
    <property type="match status" value="1"/>
</dbReference>
<reference evidence="7" key="1">
    <citation type="submission" date="2017-05" db="EMBL/GenBank/DDBJ databases">
        <title>Complete and WGS of Bordetella genogroups.</title>
        <authorList>
            <person name="Spilker T."/>
            <person name="Lipuma J."/>
        </authorList>
    </citation>
    <scope>NUCLEOTIDE SEQUENCE [LARGE SCALE GENOMIC DNA]</scope>
    <source>
        <strain evidence="7">AU8856</strain>
    </source>
</reference>
<accession>A0A261URM8</accession>
<evidence type="ECO:0008006" key="8">
    <source>
        <dbReference type="Google" id="ProtNLM"/>
    </source>
</evidence>
<dbReference type="OrthoDB" id="5295855at2"/>
<protein>
    <recommendedName>
        <fullName evidence="8">Cellobiose phosphorylase</fullName>
    </recommendedName>
</protein>